<name>A1CDW8_ASPCL</name>
<keyword evidence="2" id="KW-1185">Reference proteome</keyword>
<dbReference type="GeneID" id="4705442"/>
<dbReference type="VEuPathDB" id="FungiDB:ACLA_008050"/>
<protein>
    <submittedName>
        <fullName evidence="1">Uncharacterized protein</fullName>
    </submittedName>
</protein>
<dbReference type="eggNOG" id="ENOG502TGUN">
    <property type="taxonomic scope" value="Eukaryota"/>
</dbReference>
<dbReference type="Proteomes" id="UP000006701">
    <property type="component" value="Unassembled WGS sequence"/>
</dbReference>
<dbReference type="KEGG" id="act:ACLA_008050"/>
<accession>A1CDW8</accession>
<reference evidence="1 2" key="1">
    <citation type="journal article" date="2008" name="PLoS Genet.">
        <title>Genomic islands in the pathogenic filamentous fungus Aspergillus fumigatus.</title>
        <authorList>
            <person name="Fedorova N.D."/>
            <person name="Khaldi N."/>
            <person name="Joardar V.S."/>
            <person name="Maiti R."/>
            <person name="Amedeo P."/>
            <person name="Anderson M.J."/>
            <person name="Crabtree J."/>
            <person name="Silva J.C."/>
            <person name="Badger J.H."/>
            <person name="Albarraq A."/>
            <person name="Angiuoli S."/>
            <person name="Bussey H."/>
            <person name="Bowyer P."/>
            <person name="Cotty P.J."/>
            <person name="Dyer P.S."/>
            <person name="Egan A."/>
            <person name="Galens K."/>
            <person name="Fraser-Liggett C.M."/>
            <person name="Haas B.J."/>
            <person name="Inman J.M."/>
            <person name="Kent R."/>
            <person name="Lemieux S."/>
            <person name="Malavazi I."/>
            <person name="Orvis J."/>
            <person name="Roemer T."/>
            <person name="Ronning C.M."/>
            <person name="Sundaram J.P."/>
            <person name="Sutton G."/>
            <person name="Turner G."/>
            <person name="Venter J.C."/>
            <person name="White O.R."/>
            <person name="Whitty B.R."/>
            <person name="Youngman P."/>
            <person name="Wolfe K.H."/>
            <person name="Goldman G.H."/>
            <person name="Wortman J.R."/>
            <person name="Jiang B."/>
            <person name="Denning D.W."/>
            <person name="Nierman W.C."/>
        </authorList>
    </citation>
    <scope>NUCLEOTIDE SEQUENCE [LARGE SCALE GENOMIC DNA]</scope>
    <source>
        <strain evidence="2">ATCC 1007 / CBS 513.65 / DSM 816 / NCTC 3887 / NRRL 1</strain>
    </source>
</reference>
<dbReference type="EMBL" id="DS027051">
    <property type="protein sequence ID" value="EAW12045.1"/>
    <property type="molecule type" value="Genomic_DNA"/>
</dbReference>
<evidence type="ECO:0000313" key="1">
    <source>
        <dbReference type="EMBL" id="EAW12045.1"/>
    </source>
</evidence>
<dbReference type="AlphaFoldDB" id="A1CDW8"/>
<sequence>MENAPCACLKYATRAWQRVDHMAEFSLESIIVATSQTIDFSLQAQGCPLHNFMPVPGAMEIRDVLLRIFTKLVSFLQIALTTYTCTAMTTMPADHPFTAALERSGPCSSHHLACGRGQEKRAGGGVACKPSRMTLGVYELSDGESRYLALDMICRSLRNIAHAVQQMDSGDNTDIRKADSPVLTLLFRVTELLESATAHLHDRKTSL</sequence>
<evidence type="ECO:0000313" key="2">
    <source>
        <dbReference type="Proteomes" id="UP000006701"/>
    </source>
</evidence>
<organism evidence="1 2">
    <name type="scientific">Aspergillus clavatus (strain ATCC 1007 / CBS 513.65 / DSM 816 / NCTC 3887 / NRRL 1 / QM 1276 / 107)</name>
    <dbReference type="NCBI Taxonomy" id="344612"/>
    <lineage>
        <taxon>Eukaryota</taxon>
        <taxon>Fungi</taxon>
        <taxon>Dikarya</taxon>
        <taxon>Ascomycota</taxon>
        <taxon>Pezizomycotina</taxon>
        <taxon>Eurotiomycetes</taxon>
        <taxon>Eurotiomycetidae</taxon>
        <taxon>Eurotiales</taxon>
        <taxon>Aspergillaceae</taxon>
        <taxon>Aspergillus</taxon>
        <taxon>Aspergillus subgen. Fumigati</taxon>
    </lineage>
</organism>
<dbReference type="HOGENOM" id="CLU_1326095_0_0_1"/>
<dbReference type="OrthoDB" id="4411668at2759"/>
<dbReference type="RefSeq" id="XP_001273471.1">
    <property type="nucleotide sequence ID" value="XM_001273470.1"/>
</dbReference>
<proteinExistence type="predicted"/>
<gene>
    <name evidence="1" type="ORF">ACLA_008050</name>
</gene>